<evidence type="ECO:0000313" key="2">
    <source>
        <dbReference type="EMBL" id="RLQ97428.1"/>
    </source>
</evidence>
<keyword evidence="2" id="KW-0808">Transferase</keyword>
<organism evidence="2 3">
    <name type="scientific">Falsibacillus albus</name>
    <dbReference type="NCBI Taxonomy" id="2478915"/>
    <lineage>
        <taxon>Bacteria</taxon>
        <taxon>Bacillati</taxon>
        <taxon>Bacillota</taxon>
        <taxon>Bacilli</taxon>
        <taxon>Bacillales</taxon>
        <taxon>Bacillaceae</taxon>
        <taxon>Falsibacillus</taxon>
    </lineage>
</organism>
<dbReference type="Gene3D" id="3.40.630.30">
    <property type="match status" value="1"/>
</dbReference>
<gene>
    <name evidence="2" type="ORF">D9X91_04545</name>
</gene>
<dbReference type="EMBL" id="RCVZ01000002">
    <property type="protein sequence ID" value="RLQ97428.1"/>
    <property type="molecule type" value="Genomic_DNA"/>
</dbReference>
<dbReference type="Proteomes" id="UP000276770">
    <property type="component" value="Unassembled WGS sequence"/>
</dbReference>
<protein>
    <submittedName>
        <fullName evidence="2">GNAT family N-acetyltransferase</fullName>
    </submittedName>
</protein>
<dbReference type="CDD" id="cd04301">
    <property type="entry name" value="NAT_SF"/>
    <property type="match status" value="1"/>
</dbReference>
<proteinExistence type="predicted"/>
<reference evidence="2 3" key="1">
    <citation type="submission" date="2018-10" db="EMBL/GenBank/DDBJ databases">
        <title>Falsibacillus sp. genome draft.</title>
        <authorList>
            <person name="Shi S."/>
        </authorList>
    </citation>
    <scope>NUCLEOTIDE SEQUENCE [LARGE SCALE GENOMIC DNA]</scope>
    <source>
        <strain evidence="2 3">GY 10110</strain>
    </source>
</reference>
<comment type="caution">
    <text evidence="2">The sequence shown here is derived from an EMBL/GenBank/DDBJ whole genome shotgun (WGS) entry which is preliminary data.</text>
</comment>
<dbReference type="InterPro" id="IPR016181">
    <property type="entry name" value="Acyl_CoA_acyltransferase"/>
</dbReference>
<evidence type="ECO:0000313" key="3">
    <source>
        <dbReference type="Proteomes" id="UP000276770"/>
    </source>
</evidence>
<evidence type="ECO:0000259" key="1">
    <source>
        <dbReference type="PROSITE" id="PS51186"/>
    </source>
</evidence>
<dbReference type="GO" id="GO:0016747">
    <property type="term" value="F:acyltransferase activity, transferring groups other than amino-acyl groups"/>
    <property type="evidence" value="ECO:0007669"/>
    <property type="project" value="InterPro"/>
</dbReference>
<dbReference type="InterPro" id="IPR000182">
    <property type="entry name" value="GNAT_dom"/>
</dbReference>
<keyword evidence="3" id="KW-1185">Reference proteome</keyword>
<dbReference type="AlphaFoldDB" id="A0A3L7K349"/>
<dbReference type="Pfam" id="PF00583">
    <property type="entry name" value="Acetyltransf_1"/>
    <property type="match status" value="1"/>
</dbReference>
<accession>A0A3L7K349</accession>
<dbReference type="SUPFAM" id="SSF55729">
    <property type="entry name" value="Acyl-CoA N-acyltransferases (Nat)"/>
    <property type="match status" value="1"/>
</dbReference>
<sequence>MRVEYQINHTHMEEEKEILFLLKETASWLKDKEIDQWGFLLNGGEDQEIKESIEQNQTYSVKRDGRLIASFTLYESQGEWDRYIWGQSKIPAVYLHRLAVDRTLVGQGIGKEIIKWIEDYLKNKGWTQLRLDCVAGNRKLNDFYLQAGFGKIGKNREHTKFLKSL</sequence>
<dbReference type="PROSITE" id="PS51186">
    <property type="entry name" value="GNAT"/>
    <property type="match status" value="1"/>
</dbReference>
<feature type="domain" description="N-acetyltransferase" evidence="1">
    <location>
        <begin position="18"/>
        <end position="165"/>
    </location>
</feature>
<name>A0A3L7K349_9BACI</name>